<accession>A0A1B2DDP1</accession>
<keyword evidence="1" id="KW-0472">Membrane</keyword>
<dbReference type="Pfam" id="PF13240">
    <property type="entry name" value="Zn_Ribbon_1"/>
    <property type="match status" value="1"/>
</dbReference>
<proteinExistence type="predicted"/>
<keyword evidence="1" id="KW-1133">Transmembrane helix</keyword>
<evidence type="ECO:0000256" key="1">
    <source>
        <dbReference type="SAM" id="Phobius"/>
    </source>
</evidence>
<feature type="domain" description="Zinc-ribbon" evidence="2">
    <location>
        <begin position="2"/>
        <end position="24"/>
    </location>
</feature>
<dbReference type="EMBL" id="CP016808">
    <property type="protein sequence ID" value="ANY65815.1"/>
    <property type="molecule type" value="Genomic_DNA"/>
</dbReference>
<sequence>MHCQHCGNKYEPSAVYCSKCGKPLLQDAQANEQTQAIVIQEHELFIREASASLVPEQAPVRNRRTRAGAGRKFIIALVPVVVFISTSAGVFSYYIYESDLNDHVAEWHEQAKQKAWGGKYREAMVQLEKAAKMRPAYGALQEDMDIVNEAVAIENKINLLASELDNGSLTEAGALVKQLNTLLAGREEQIFSPLREAFADLNVRMVVVQVQNELDQINSLDALAVKLNTVNGLGGEEAVAVRKQIVDKIAIVCQQQTKELLQKKSFSEAIAMVQKGMAYAPEDTNLTKLLESIHAEKQAFEQAEQERIERAMQKAAEEDLLNQTAAVEVVKVDTSFDETGIFKIHALLKNAATRPIYSVEIQYSVRGKDKQILKKGKSIAMPNYIEPNESFTFDATVEGIEETDATVVIDHVTWYLD</sequence>
<feature type="transmembrane region" description="Helical" evidence="1">
    <location>
        <begin position="73"/>
        <end position="96"/>
    </location>
</feature>
<keyword evidence="1" id="KW-0812">Transmembrane</keyword>
<evidence type="ECO:0000259" key="2">
    <source>
        <dbReference type="Pfam" id="PF13240"/>
    </source>
</evidence>
<protein>
    <recommendedName>
        <fullName evidence="2">Zinc-ribbon domain-containing protein</fullName>
    </recommendedName>
</protein>
<dbReference type="InterPro" id="IPR026870">
    <property type="entry name" value="Zinc_ribbon_dom"/>
</dbReference>
<gene>
    <name evidence="3" type="ORF">BBD42_04540</name>
</gene>
<evidence type="ECO:0000313" key="3">
    <source>
        <dbReference type="EMBL" id="ANY65815.1"/>
    </source>
</evidence>
<dbReference type="RefSeq" id="WP_099517188.1">
    <property type="nucleotide sequence ID" value="NZ_CP016808.1"/>
</dbReference>
<reference evidence="3" key="1">
    <citation type="submission" date="2016-08" db="EMBL/GenBank/DDBJ databases">
        <title>Complete Genome Seqeunce of Paenibacillus sp. BIHB 4019 from tea rhizoplane.</title>
        <authorList>
            <person name="Thakur R."/>
            <person name="Swarnkar M.K."/>
            <person name="Gulati A."/>
        </authorList>
    </citation>
    <scope>NUCLEOTIDE SEQUENCE [LARGE SCALE GENOMIC DNA]</scope>
    <source>
        <strain evidence="3">BIHB4019</strain>
    </source>
</reference>
<organism evidence="3">
    <name type="scientific">Paenibacillus sp. BIHB 4019</name>
    <dbReference type="NCBI Taxonomy" id="1870819"/>
    <lineage>
        <taxon>Bacteria</taxon>
        <taxon>Bacillati</taxon>
        <taxon>Bacillota</taxon>
        <taxon>Bacilli</taxon>
        <taxon>Bacillales</taxon>
        <taxon>Paenibacillaceae</taxon>
        <taxon>Paenibacillus</taxon>
    </lineage>
</organism>
<name>A0A1B2DDP1_9BACL</name>
<dbReference type="AlphaFoldDB" id="A0A1B2DDP1"/>